<reference evidence="3 4" key="1">
    <citation type="submission" date="2010-01" db="EMBL/GenBank/DDBJ databases">
        <authorList>
            <person name="Weinstock G."/>
            <person name="Sodergren E."/>
            <person name="Clifton S."/>
            <person name="Fulton L."/>
            <person name="Fulton B."/>
            <person name="Courtney L."/>
            <person name="Fronick C."/>
            <person name="Harrison M."/>
            <person name="Strong C."/>
            <person name="Farmer C."/>
            <person name="Delahaunty K."/>
            <person name="Markovic C."/>
            <person name="Hall O."/>
            <person name="Minx P."/>
            <person name="Tomlinson C."/>
            <person name="Mitreva M."/>
            <person name="Nelson J."/>
            <person name="Hou S."/>
            <person name="Wollam A."/>
            <person name="Pepin K.H."/>
            <person name="Johnson M."/>
            <person name="Bhonagiri V."/>
            <person name="Nash W.E."/>
            <person name="Warren W."/>
            <person name="Chinwalla A."/>
            <person name="Mardis E.R."/>
            <person name="Wilson R.K."/>
        </authorList>
    </citation>
    <scope>NUCLEOTIDE SEQUENCE [LARGE SCALE GENOMIC DNA]</scope>
    <source>
        <strain evidence="3 4">DSM 13479</strain>
    </source>
</reference>
<dbReference type="InterPro" id="IPR013216">
    <property type="entry name" value="Methyltransf_11"/>
</dbReference>
<organism evidence="3 4">
    <name type="scientific">Hungatella hathewayi DSM 13479</name>
    <dbReference type="NCBI Taxonomy" id="566550"/>
    <lineage>
        <taxon>Bacteria</taxon>
        <taxon>Bacillati</taxon>
        <taxon>Bacillota</taxon>
        <taxon>Clostridia</taxon>
        <taxon>Lachnospirales</taxon>
        <taxon>Lachnospiraceae</taxon>
        <taxon>Hungatella</taxon>
    </lineage>
</organism>
<gene>
    <name evidence="3" type="ORF">CLOSTHATH_02691</name>
</gene>
<dbReference type="RefSeq" id="WP_006773185.1">
    <property type="nucleotide sequence ID" value="NZ_GG667646.1"/>
</dbReference>
<protein>
    <submittedName>
        <fullName evidence="3">Methyltransferase domain protein</fullName>
    </submittedName>
</protein>
<feature type="domain" description="Methyltransferase type 11" evidence="2">
    <location>
        <begin position="53"/>
        <end position="151"/>
    </location>
</feature>
<dbReference type="Gene3D" id="3.40.50.150">
    <property type="entry name" value="Vaccinia Virus protein VP39"/>
    <property type="match status" value="1"/>
</dbReference>
<sequence>MGNGNCKKLFNSTRKPEGLLGELMVKSMNKGHAAVSDWGMEHITKLHPSKIIDLGCGGGRNAAELLKRFPAATVHALDYSEVSVQKTKQFNQQAIKNGRLQVTHANVLNLPFSADTFDLATAFETVYFWPGPLESFKEVYRILKKGGCFLIVNESDGTNKADDKWLKIIDNMKIYTVEQLEFFLTEAGFSEITIDHKNKKHHICILAKK</sequence>
<comment type="caution">
    <text evidence="3">The sequence shown here is derived from an EMBL/GenBank/DDBJ whole genome shotgun (WGS) entry which is preliminary data.</text>
</comment>
<dbReference type="Pfam" id="PF08241">
    <property type="entry name" value="Methyltransf_11"/>
    <property type="match status" value="1"/>
</dbReference>
<dbReference type="GO" id="GO:0008757">
    <property type="term" value="F:S-adenosylmethionine-dependent methyltransferase activity"/>
    <property type="evidence" value="ECO:0007669"/>
    <property type="project" value="InterPro"/>
</dbReference>
<evidence type="ECO:0000313" key="3">
    <source>
        <dbReference type="EMBL" id="EFC99099.1"/>
    </source>
</evidence>
<accession>D3AGF5</accession>
<keyword evidence="3" id="KW-0489">Methyltransferase</keyword>
<dbReference type="HOGENOM" id="CLU_081534_1_1_9"/>
<dbReference type="GO" id="GO:0032259">
    <property type="term" value="P:methylation"/>
    <property type="evidence" value="ECO:0007669"/>
    <property type="project" value="UniProtKB-KW"/>
</dbReference>
<evidence type="ECO:0000313" key="4">
    <source>
        <dbReference type="Proteomes" id="UP000004968"/>
    </source>
</evidence>
<dbReference type="SUPFAM" id="SSF53335">
    <property type="entry name" value="S-adenosyl-L-methionine-dependent methyltransferases"/>
    <property type="match status" value="1"/>
</dbReference>
<dbReference type="Proteomes" id="UP000004968">
    <property type="component" value="Unassembled WGS sequence"/>
</dbReference>
<dbReference type="EMBL" id="ACIO01000215">
    <property type="protein sequence ID" value="EFC99099.1"/>
    <property type="molecule type" value="Genomic_DNA"/>
</dbReference>
<evidence type="ECO:0000259" key="2">
    <source>
        <dbReference type="Pfam" id="PF08241"/>
    </source>
</evidence>
<dbReference type="AlphaFoldDB" id="D3AGF5"/>
<proteinExistence type="predicted"/>
<dbReference type="PANTHER" id="PTHR44068">
    <property type="entry name" value="ZGC:194242"/>
    <property type="match status" value="1"/>
</dbReference>
<dbReference type="PANTHER" id="PTHR44068:SF11">
    <property type="entry name" value="GERANYL DIPHOSPHATE 2-C-METHYLTRANSFERASE"/>
    <property type="match status" value="1"/>
</dbReference>
<evidence type="ECO:0000256" key="1">
    <source>
        <dbReference type="ARBA" id="ARBA00022679"/>
    </source>
</evidence>
<name>D3AGF5_9FIRM</name>
<dbReference type="InterPro" id="IPR029063">
    <property type="entry name" value="SAM-dependent_MTases_sf"/>
</dbReference>
<dbReference type="InterPro" id="IPR050447">
    <property type="entry name" value="Erg6_SMT_methyltransf"/>
</dbReference>
<dbReference type="CDD" id="cd02440">
    <property type="entry name" value="AdoMet_MTases"/>
    <property type="match status" value="1"/>
</dbReference>
<keyword evidence="1 3" id="KW-0808">Transferase</keyword>